<keyword evidence="1" id="KW-0677">Repeat</keyword>
<dbReference type="InterPro" id="IPR027417">
    <property type="entry name" value="P-loop_NTPase"/>
</dbReference>
<evidence type="ECO:0000256" key="2">
    <source>
        <dbReference type="PROSITE-ProRule" id="PRU00023"/>
    </source>
</evidence>
<dbReference type="Gene3D" id="3.40.50.300">
    <property type="entry name" value="P-loop containing nucleotide triphosphate hydrolases"/>
    <property type="match status" value="1"/>
</dbReference>
<dbReference type="OrthoDB" id="194358at2759"/>
<reference evidence="4" key="1">
    <citation type="journal article" date="2021" name="Nat. Commun.">
        <title>Genetic determinants of endophytism in the Arabidopsis root mycobiome.</title>
        <authorList>
            <person name="Mesny F."/>
            <person name="Miyauchi S."/>
            <person name="Thiergart T."/>
            <person name="Pickel B."/>
            <person name="Atanasova L."/>
            <person name="Karlsson M."/>
            <person name="Huettel B."/>
            <person name="Barry K.W."/>
            <person name="Haridas S."/>
            <person name="Chen C."/>
            <person name="Bauer D."/>
            <person name="Andreopoulos W."/>
            <person name="Pangilinan J."/>
            <person name="LaButti K."/>
            <person name="Riley R."/>
            <person name="Lipzen A."/>
            <person name="Clum A."/>
            <person name="Drula E."/>
            <person name="Henrissat B."/>
            <person name="Kohler A."/>
            <person name="Grigoriev I.V."/>
            <person name="Martin F.M."/>
            <person name="Hacquard S."/>
        </authorList>
    </citation>
    <scope>NUCLEOTIDE SEQUENCE</scope>
    <source>
        <strain evidence="4">MPI-CAGE-AT-0147</strain>
    </source>
</reference>
<dbReference type="PROSITE" id="PS50297">
    <property type="entry name" value="ANK_REP_REGION"/>
    <property type="match status" value="1"/>
</dbReference>
<comment type="caution">
    <text evidence="4">The sequence shown here is derived from an EMBL/GenBank/DDBJ whole genome shotgun (WGS) entry which is preliminary data.</text>
</comment>
<accession>A0A9P9EDL7</accession>
<dbReference type="SUPFAM" id="SSF48403">
    <property type="entry name" value="Ankyrin repeat"/>
    <property type="match status" value="1"/>
</dbReference>
<dbReference type="PANTHER" id="PTHR10039">
    <property type="entry name" value="AMELOGENIN"/>
    <property type="match status" value="1"/>
</dbReference>
<dbReference type="Proteomes" id="UP000738349">
    <property type="component" value="Unassembled WGS sequence"/>
</dbReference>
<dbReference type="PANTHER" id="PTHR10039:SF16">
    <property type="entry name" value="GPI INOSITOL-DEACYLASE"/>
    <property type="match status" value="1"/>
</dbReference>
<sequence length="896" mass="99972">MEALGLVSSVIAVIQMTDLVIDICKHYIGAVKGAPGDLSLILIEASALKGLLDPLKTLLQSPRSCPSSDSLTAPVEECRRVISELGVLIGCDGKSNGQGGRKKKTKKMTLCLDSLAWPLKQSKAMKLLNELATHKATISLSLQTSMAVSVRGVVKDVGELKDSVSGKAFTIAGVYIVLTLVGNIAAERDKRLSSTRNTPLTGFRPLSSGLTGSLEAPRQLLWVYGIPGAGKTVLASSVIERLKSRCSHPGTGERHGYAYYYCYHARTNQNDVESFLGWMTSQLCRQADFLPPEIKETYSLGTRPSVAEYLRPLKLVCQRFDKLFIVIDALDESQSRHKFIDFLRLLTQDQTFSNMSILVTSRDEIDIRRALHPVSISLSMSNCYVDQDIRHYIQSELCSDPKFTRWPLDLRESVEDALSQGAKGMFRWAACQLEILRRLNQPSAIRAALIRLPETLDETYERILCSIPEESKKSAYRALELLCAKGIEPIATAENLLEAVFWGDVESKYPEDQLFGVDSLQEICVCLVTVSQGTEDINTPMGSDTYTYTGRRIELAHYTVKEFLFSKRIQLVPARYFQTTADKAFLSYLDTTLRSIIRSNDSEAPTKSVWFDFCWEILPSMLFDYDIANKNDSHTEMIYTLLDPANGFLSQGARGPLFAFASLQPLVPLSCWGNPDDEGPAVVIALFLIMGLRSLAEKYMSKFGPEEISEIMSSRISFDIFQDCTLLDVALTCVSLFAMDGVRFLFRNGFSLQPSSRTLFFLSRLNDDMRLRCASDFMFPRGTSSQGLDPQKSDLMWYLLEAGADPNPRNVPATPLQLAVLNKSWEAVRLLLKAGADPNRVGDANFLLPTNHLPIALYQDTPPFHLYLEIRRQLKPIMREEFDALFATCGAKCQLT</sequence>
<evidence type="ECO:0000256" key="1">
    <source>
        <dbReference type="ARBA" id="ARBA00022737"/>
    </source>
</evidence>
<dbReference type="EMBL" id="JAGMUV010000013">
    <property type="protein sequence ID" value="KAH7136380.1"/>
    <property type="molecule type" value="Genomic_DNA"/>
</dbReference>
<dbReference type="Pfam" id="PF24883">
    <property type="entry name" value="NPHP3_N"/>
    <property type="match status" value="1"/>
</dbReference>
<feature type="domain" description="NACHT" evidence="3">
    <location>
        <begin position="219"/>
        <end position="362"/>
    </location>
</feature>
<feature type="repeat" description="ANK" evidence="2">
    <location>
        <begin position="811"/>
        <end position="843"/>
    </location>
</feature>
<organism evidence="4 5">
    <name type="scientific">Dactylonectria macrodidyma</name>
    <dbReference type="NCBI Taxonomy" id="307937"/>
    <lineage>
        <taxon>Eukaryota</taxon>
        <taxon>Fungi</taxon>
        <taxon>Dikarya</taxon>
        <taxon>Ascomycota</taxon>
        <taxon>Pezizomycotina</taxon>
        <taxon>Sordariomycetes</taxon>
        <taxon>Hypocreomycetidae</taxon>
        <taxon>Hypocreales</taxon>
        <taxon>Nectriaceae</taxon>
        <taxon>Dactylonectria</taxon>
    </lineage>
</organism>
<dbReference type="Gene3D" id="1.25.40.20">
    <property type="entry name" value="Ankyrin repeat-containing domain"/>
    <property type="match status" value="1"/>
</dbReference>
<keyword evidence="2" id="KW-0040">ANK repeat</keyword>
<name>A0A9P9EDL7_9HYPO</name>
<dbReference type="SUPFAM" id="SSF52540">
    <property type="entry name" value="P-loop containing nucleoside triphosphate hydrolases"/>
    <property type="match status" value="1"/>
</dbReference>
<dbReference type="PROSITE" id="PS50088">
    <property type="entry name" value="ANK_REPEAT"/>
    <property type="match status" value="1"/>
</dbReference>
<dbReference type="InterPro" id="IPR036770">
    <property type="entry name" value="Ankyrin_rpt-contain_sf"/>
</dbReference>
<evidence type="ECO:0000313" key="4">
    <source>
        <dbReference type="EMBL" id="KAH7136380.1"/>
    </source>
</evidence>
<gene>
    <name evidence="4" type="ORF">EDB81DRAFT_762066</name>
</gene>
<dbReference type="InterPro" id="IPR056884">
    <property type="entry name" value="NPHP3-like_N"/>
</dbReference>
<evidence type="ECO:0000259" key="3">
    <source>
        <dbReference type="PROSITE" id="PS50837"/>
    </source>
</evidence>
<dbReference type="PROSITE" id="PS50837">
    <property type="entry name" value="NACHT"/>
    <property type="match status" value="1"/>
</dbReference>
<dbReference type="AlphaFoldDB" id="A0A9P9EDL7"/>
<keyword evidence="5" id="KW-1185">Reference proteome</keyword>
<protein>
    <recommendedName>
        <fullName evidence="3">NACHT domain-containing protein</fullName>
    </recommendedName>
</protein>
<dbReference type="Pfam" id="PF00023">
    <property type="entry name" value="Ank"/>
    <property type="match status" value="1"/>
</dbReference>
<dbReference type="InterPro" id="IPR002110">
    <property type="entry name" value="Ankyrin_rpt"/>
</dbReference>
<proteinExistence type="predicted"/>
<evidence type="ECO:0000313" key="5">
    <source>
        <dbReference type="Proteomes" id="UP000738349"/>
    </source>
</evidence>
<dbReference type="InterPro" id="IPR007111">
    <property type="entry name" value="NACHT_NTPase"/>
</dbReference>